<gene>
    <name evidence="2" type="ORF">TELCIR_00103</name>
</gene>
<accession>A0A2G9V702</accession>
<reference evidence="2 3" key="1">
    <citation type="submission" date="2015-09" db="EMBL/GenBank/DDBJ databases">
        <title>Draft genome of the parasitic nematode Teladorsagia circumcincta isolate WARC Sus (inbred).</title>
        <authorList>
            <person name="Mitreva M."/>
        </authorList>
    </citation>
    <scope>NUCLEOTIDE SEQUENCE [LARGE SCALE GENOMIC DNA]</scope>
    <source>
        <strain evidence="2 3">S</strain>
    </source>
</reference>
<sequence length="91" mass="10295">MPADGALFFPFPRPAELAKGWLRCGSENMGVLPQVKMPFAEQLPDAVMFCILNELTKSLCKQPSNKNINKKKHGQSENITHARNLLWENKE</sequence>
<dbReference type="AlphaFoldDB" id="A0A2G9V702"/>
<protein>
    <submittedName>
        <fullName evidence="2">Uncharacterized protein</fullName>
    </submittedName>
</protein>
<evidence type="ECO:0000256" key="1">
    <source>
        <dbReference type="SAM" id="MobiDB-lite"/>
    </source>
</evidence>
<name>A0A2G9V702_TELCI</name>
<evidence type="ECO:0000313" key="2">
    <source>
        <dbReference type="EMBL" id="PIO77762.1"/>
    </source>
</evidence>
<dbReference type="EMBL" id="KZ344987">
    <property type="protein sequence ID" value="PIO77762.1"/>
    <property type="molecule type" value="Genomic_DNA"/>
</dbReference>
<feature type="region of interest" description="Disordered" evidence="1">
    <location>
        <begin position="66"/>
        <end position="91"/>
    </location>
</feature>
<organism evidence="2 3">
    <name type="scientific">Teladorsagia circumcincta</name>
    <name type="common">Brown stomach worm</name>
    <name type="synonym">Ostertagia circumcincta</name>
    <dbReference type="NCBI Taxonomy" id="45464"/>
    <lineage>
        <taxon>Eukaryota</taxon>
        <taxon>Metazoa</taxon>
        <taxon>Ecdysozoa</taxon>
        <taxon>Nematoda</taxon>
        <taxon>Chromadorea</taxon>
        <taxon>Rhabditida</taxon>
        <taxon>Rhabditina</taxon>
        <taxon>Rhabditomorpha</taxon>
        <taxon>Strongyloidea</taxon>
        <taxon>Trichostrongylidae</taxon>
        <taxon>Teladorsagia</taxon>
    </lineage>
</organism>
<dbReference type="Proteomes" id="UP000230423">
    <property type="component" value="Unassembled WGS sequence"/>
</dbReference>
<evidence type="ECO:0000313" key="3">
    <source>
        <dbReference type="Proteomes" id="UP000230423"/>
    </source>
</evidence>
<keyword evidence="3" id="KW-1185">Reference proteome</keyword>
<proteinExistence type="predicted"/>